<dbReference type="SUPFAM" id="SSF56281">
    <property type="entry name" value="Metallo-hydrolase/oxidoreductase"/>
    <property type="match status" value="1"/>
</dbReference>
<proteinExistence type="inferred from homology"/>
<dbReference type="Gene3D" id="3.60.15.10">
    <property type="entry name" value="Ribonuclease Z/Hydroxyacylglutathione hydrolase-like"/>
    <property type="match status" value="1"/>
</dbReference>
<feature type="binding site" evidence="7">
    <location>
        <position position="176"/>
    </location>
    <ligand>
        <name>Zn(2+)</name>
        <dbReference type="ChEBI" id="CHEBI:29105"/>
        <label>2</label>
    </ligand>
</feature>
<dbReference type="eggNOG" id="COG0491">
    <property type="taxonomic scope" value="Bacteria"/>
</dbReference>
<evidence type="ECO:0000313" key="11">
    <source>
        <dbReference type="Proteomes" id="UP000002010"/>
    </source>
</evidence>
<comment type="pathway">
    <text evidence="2 7">Secondary metabolite metabolism; methylglyoxal degradation; (R)-lactate from methylglyoxal: step 2/2.</text>
</comment>
<dbReference type="HAMAP" id="MF_01374">
    <property type="entry name" value="Glyoxalase_2"/>
    <property type="match status" value="1"/>
</dbReference>
<gene>
    <name evidence="7" type="primary">gloB</name>
    <name evidence="10" type="ordered locus">LHK_00878</name>
</gene>
<accession>C1D554</accession>
<feature type="binding site" evidence="7">
    <location>
        <position position="214"/>
    </location>
    <ligand>
        <name>Zn(2+)</name>
        <dbReference type="ChEBI" id="CHEBI:29105"/>
        <label>2</label>
    </ligand>
</feature>
<comment type="catalytic activity">
    <reaction evidence="1 7">
        <text>an S-(2-hydroxyacyl)glutathione + H2O = a 2-hydroxy carboxylate + glutathione + H(+)</text>
        <dbReference type="Rhea" id="RHEA:21864"/>
        <dbReference type="ChEBI" id="CHEBI:15377"/>
        <dbReference type="ChEBI" id="CHEBI:15378"/>
        <dbReference type="ChEBI" id="CHEBI:57925"/>
        <dbReference type="ChEBI" id="CHEBI:58896"/>
        <dbReference type="ChEBI" id="CHEBI:71261"/>
        <dbReference type="EC" id="3.1.2.6"/>
    </reaction>
</comment>
<dbReference type="InterPro" id="IPR032282">
    <property type="entry name" value="HAGH_C"/>
</dbReference>
<evidence type="ECO:0000259" key="9">
    <source>
        <dbReference type="SMART" id="SM00849"/>
    </source>
</evidence>
<dbReference type="CDD" id="cd07723">
    <property type="entry name" value="hydroxyacylglutathione_hydrolase_MBL-fold"/>
    <property type="match status" value="1"/>
</dbReference>
<dbReference type="InterPro" id="IPR001279">
    <property type="entry name" value="Metallo-B-lactamas"/>
</dbReference>
<evidence type="ECO:0000256" key="6">
    <source>
        <dbReference type="ARBA" id="ARBA00022833"/>
    </source>
</evidence>
<organism evidence="10 11">
    <name type="scientific">Laribacter hongkongensis (strain HLHK9)</name>
    <dbReference type="NCBI Taxonomy" id="557598"/>
    <lineage>
        <taxon>Bacteria</taxon>
        <taxon>Pseudomonadati</taxon>
        <taxon>Pseudomonadota</taxon>
        <taxon>Betaproteobacteria</taxon>
        <taxon>Neisseriales</taxon>
        <taxon>Aquaspirillaceae</taxon>
        <taxon>Laribacter</taxon>
    </lineage>
</organism>
<feature type="binding site" evidence="7">
    <location>
        <position position="107"/>
    </location>
    <ligand>
        <name>Zn(2+)</name>
        <dbReference type="ChEBI" id="CHEBI:29105"/>
        <label>2</label>
    </ligand>
</feature>
<feature type="binding site" evidence="7">
    <location>
        <position position="104"/>
    </location>
    <ligand>
        <name>Zn(2+)</name>
        <dbReference type="ChEBI" id="CHEBI:29105"/>
        <label>1</label>
    </ligand>
</feature>
<evidence type="ECO:0000256" key="2">
    <source>
        <dbReference type="ARBA" id="ARBA00004963"/>
    </source>
</evidence>
<name>C1D554_LARHH</name>
<dbReference type="EC" id="3.1.2.6" evidence="7"/>
<comment type="function">
    <text evidence="7">Thiolesterase that catalyzes the hydrolysis of S-D-lactoyl-glutathione to form glutathione and D-lactic acid.</text>
</comment>
<dbReference type="GO" id="GO:0046872">
    <property type="term" value="F:metal ion binding"/>
    <property type="evidence" value="ECO:0007669"/>
    <property type="project" value="UniProtKB-KW"/>
</dbReference>
<feature type="binding site" evidence="7">
    <location>
        <position position="106"/>
    </location>
    <ligand>
        <name>Zn(2+)</name>
        <dbReference type="ChEBI" id="CHEBI:29105"/>
        <label>2</label>
    </ligand>
</feature>
<dbReference type="PIRSF" id="PIRSF005457">
    <property type="entry name" value="Glx"/>
    <property type="match status" value="1"/>
</dbReference>
<dbReference type="InterPro" id="IPR036866">
    <property type="entry name" value="RibonucZ/Hydroxyglut_hydro"/>
</dbReference>
<feature type="domain" description="Metallo-beta-lactamase" evidence="9">
    <location>
        <begin position="61"/>
        <end position="214"/>
    </location>
</feature>
<reference evidence="10 11" key="1">
    <citation type="journal article" date="2009" name="PLoS Genet.">
        <title>The complete genome and proteome of Laribacter hongkongensis reveal potential mechanisms for adaptations to different temperatures and habitats.</title>
        <authorList>
            <person name="Woo P.C."/>
            <person name="Lau S.K."/>
            <person name="Tse H."/>
            <person name="Teng J.L."/>
            <person name="Curreem S.O."/>
            <person name="Tsang A.K."/>
            <person name="Fan R.Y."/>
            <person name="Wong G.K."/>
            <person name="Huang Y."/>
            <person name="Loman N.J."/>
            <person name="Snyder L.A."/>
            <person name="Cai J.J."/>
            <person name="Huang J.D."/>
            <person name="Mak W."/>
            <person name="Pallen M.J."/>
            <person name="Lok S."/>
            <person name="Yuen K.Y."/>
        </authorList>
    </citation>
    <scope>NUCLEOTIDE SEQUENCE [LARGE SCALE GENOMIC DNA]</scope>
    <source>
        <strain evidence="10 11">HLHK9</strain>
    </source>
</reference>
<comment type="cofactor">
    <cofactor evidence="7">
        <name>Zn(2+)</name>
        <dbReference type="ChEBI" id="CHEBI:29105"/>
    </cofactor>
    <text evidence="7">Binds 2 Zn(2+) ions per subunit.</text>
</comment>
<dbReference type="InterPro" id="IPR017782">
    <property type="entry name" value="Hydroxyacylglutathione_Hdrlase"/>
</dbReference>
<dbReference type="PANTHER" id="PTHR43705">
    <property type="entry name" value="HYDROXYACYLGLUTATHIONE HYDROLASE"/>
    <property type="match status" value="1"/>
</dbReference>
<keyword evidence="4 7" id="KW-0479">Metal-binding</keyword>
<dbReference type="GO" id="GO:0019243">
    <property type="term" value="P:methylglyoxal catabolic process to D-lactate via S-lactoyl-glutathione"/>
    <property type="evidence" value="ECO:0007669"/>
    <property type="project" value="UniProtKB-UniRule"/>
</dbReference>
<dbReference type="InterPro" id="IPR035680">
    <property type="entry name" value="Clx_II_MBL"/>
</dbReference>
<dbReference type="STRING" id="557598.LHK_00878"/>
<keyword evidence="11" id="KW-1185">Reference proteome</keyword>
<comment type="similarity">
    <text evidence="3 7">Belongs to the metallo-beta-lactamase superfamily. Glyoxalase II family.</text>
</comment>
<dbReference type="EMBL" id="CP001154">
    <property type="protein sequence ID" value="ACO73871.1"/>
    <property type="molecule type" value="Genomic_DNA"/>
</dbReference>
<evidence type="ECO:0000256" key="3">
    <source>
        <dbReference type="ARBA" id="ARBA00006759"/>
    </source>
</evidence>
<evidence type="ECO:0000256" key="7">
    <source>
        <dbReference type="HAMAP-Rule" id="MF_01374"/>
    </source>
</evidence>
<dbReference type="Proteomes" id="UP000002010">
    <property type="component" value="Chromosome"/>
</dbReference>
<dbReference type="SMART" id="SM00849">
    <property type="entry name" value="Lactamase_B"/>
    <property type="match status" value="1"/>
</dbReference>
<dbReference type="InterPro" id="IPR050110">
    <property type="entry name" value="Glyoxalase_II_hydrolase"/>
</dbReference>
<comment type="subunit">
    <text evidence="7">Monomer.</text>
</comment>
<evidence type="ECO:0000256" key="1">
    <source>
        <dbReference type="ARBA" id="ARBA00001623"/>
    </source>
</evidence>
<evidence type="ECO:0000256" key="5">
    <source>
        <dbReference type="ARBA" id="ARBA00022801"/>
    </source>
</evidence>
<dbReference type="Pfam" id="PF00753">
    <property type="entry name" value="Lactamase_B"/>
    <property type="match status" value="1"/>
</dbReference>
<dbReference type="Pfam" id="PF16123">
    <property type="entry name" value="HAGH_C"/>
    <property type="match status" value="1"/>
</dbReference>
<keyword evidence="5 7" id="KW-0378">Hydrolase</keyword>
<evidence type="ECO:0000256" key="4">
    <source>
        <dbReference type="ARBA" id="ARBA00022723"/>
    </source>
</evidence>
<protein>
    <recommendedName>
        <fullName evidence="7">Hydroxyacylglutathione hydrolase</fullName>
        <ecNumber evidence="7">3.1.2.6</ecNumber>
    </recommendedName>
    <alternativeName>
        <fullName evidence="7">Glyoxalase II</fullName>
        <shortName evidence="7">Glx II</shortName>
    </alternativeName>
</protein>
<sequence>MMECGSLSGWRESGFIVSEKPGPSGPPGPGASLLGFSPVPPARDRHAMPDLTIRPLPALRDNYIWLISLGRQAVVVDPGEAEPVLHALRDNGLQLAAILLTHHHADHTGGVSALTASAPHVPVFGPRTLSAVTHPVDDHARFVPAIGFPAFEAMATPGHTLDHLCYYTPGWLLSGDTLFAGGCGRLFEGTATQMLASLDRLATLPDDTRIACAHEYTEANLAFANAVESGNPDITARQQRIRQLRQDGKPSLPALLSEERLTNPFLRIRQPAVRQAVIRHAGPPPVADDVGLFAALRNWKNNFPSA</sequence>
<dbReference type="PANTHER" id="PTHR43705:SF1">
    <property type="entry name" value="HYDROXYACYLGLUTATHIONE HYDROLASE GLOB"/>
    <property type="match status" value="1"/>
</dbReference>
<keyword evidence="6 7" id="KW-0862">Zinc</keyword>
<feature type="binding site" evidence="7">
    <location>
        <position position="159"/>
    </location>
    <ligand>
        <name>Zn(2+)</name>
        <dbReference type="ChEBI" id="CHEBI:29105"/>
        <label>1</label>
    </ligand>
</feature>
<dbReference type="GO" id="GO:0004416">
    <property type="term" value="F:hydroxyacylglutathione hydrolase activity"/>
    <property type="evidence" value="ECO:0007669"/>
    <property type="project" value="UniProtKB-UniRule"/>
</dbReference>
<feature type="binding site" evidence="7">
    <location>
        <position position="102"/>
    </location>
    <ligand>
        <name>Zn(2+)</name>
        <dbReference type="ChEBI" id="CHEBI:29105"/>
        <label>1</label>
    </ligand>
</feature>
<dbReference type="KEGG" id="lhk:LHK_00878"/>
<dbReference type="HOGENOM" id="CLU_030571_4_1_4"/>
<evidence type="ECO:0000313" key="10">
    <source>
        <dbReference type="EMBL" id="ACO73871.1"/>
    </source>
</evidence>
<dbReference type="NCBIfam" id="TIGR03413">
    <property type="entry name" value="GSH_gloB"/>
    <property type="match status" value="1"/>
</dbReference>
<feature type="binding site" evidence="7">
    <location>
        <position position="176"/>
    </location>
    <ligand>
        <name>Zn(2+)</name>
        <dbReference type="ChEBI" id="CHEBI:29105"/>
        <label>1</label>
    </ligand>
</feature>
<feature type="region of interest" description="Disordered" evidence="8">
    <location>
        <begin position="15"/>
        <end position="39"/>
    </location>
</feature>
<evidence type="ECO:0000256" key="8">
    <source>
        <dbReference type="SAM" id="MobiDB-lite"/>
    </source>
</evidence>
<dbReference type="UniPathway" id="UPA00619">
    <property type="reaction ID" value="UER00676"/>
</dbReference>
<dbReference type="AlphaFoldDB" id="C1D554"/>